<feature type="region of interest" description="Disordered" evidence="1">
    <location>
        <begin position="650"/>
        <end position="730"/>
    </location>
</feature>
<dbReference type="InterPro" id="IPR016024">
    <property type="entry name" value="ARM-type_fold"/>
</dbReference>
<dbReference type="Pfam" id="PF24181">
    <property type="entry name" value="TPR_TTI1_C"/>
    <property type="match status" value="1"/>
</dbReference>
<keyword evidence="5" id="KW-1185">Reference proteome</keyword>
<feature type="region of interest" description="Disordered" evidence="1">
    <location>
        <begin position="1163"/>
        <end position="1184"/>
    </location>
</feature>
<dbReference type="Gene3D" id="1.25.10.10">
    <property type="entry name" value="Leucine-rich Repeat Variant"/>
    <property type="match status" value="2"/>
</dbReference>
<organism evidence="4 5">
    <name type="scientific">Apatococcus lobatus</name>
    <dbReference type="NCBI Taxonomy" id="904363"/>
    <lineage>
        <taxon>Eukaryota</taxon>
        <taxon>Viridiplantae</taxon>
        <taxon>Chlorophyta</taxon>
        <taxon>core chlorophytes</taxon>
        <taxon>Trebouxiophyceae</taxon>
        <taxon>Chlorellales</taxon>
        <taxon>Chlorellaceae</taxon>
        <taxon>Apatococcus</taxon>
    </lineage>
</organism>
<dbReference type="InterPro" id="IPR057567">
    <property type="entry name" value="TPR_TTI1_C"/>
</dbReference>
<dbReference type="SUPFAM" id="SSF48371">
    <property type="entry name" value="ARM repeat"/>
    <property type="match status" value="1"/>
</dbReference>
<evidence type="ECO:0000313" key="4">
    <source>
        <dbReference type="EMBL" id="KAK9816314.1"/>
    </source>
</evidence>
<evidence type="ECO:0000313" key="5">
    <source>
        <dbReference type="Proteomes" id="UP001438707"/>
    </source>
</evidence>
<dbReference type="Proteomes" id="UP001438707">
    <property type="component" value="Unassembled WGS sequence"/>
</dbReference>
<dbReference type="InterPro" id="IPR057566">
    <property type="entry name" value="TPR_TTI1_N"/>
</dbReference>
<dbReference type="InterPro" id="IPR052587">
    <property type="entry name" value="TELO2-interacting_protein_1"/>
</dbReference>
<dbReference type="PANTHER" id="PTHR18460">
    <property type="entry name" value="TEL2 INTERACTING PROTEIN 1 TTI1 FAMILY MEMBER"/>
    <property type="match status" value="1"/>
</dbReference>
<evidence type="ECO:0000259" key="2">
    <source>
        <dbReference type="Pfam" id="PF24173"/>
    </source>
</evidence>
<feature type="region of interest" description="Disordered" evidence="1">
    <location>
        <begin position="343"/>
        <end position="369"/>
    </location>
</feature>
<feature type="region of interest" description="Disordered" evidence="1">
    <location>
        <begin position="309"/>
        <end position="329"/>
    </location>
</feature>
<comment type="caution">
    <text evidence="4">The sequence shown here is derived from an EMBL/GenBank/DDBJ whole genome shotgun (WGS) entry which is preliminary data.</text>
</comment>
<dbReference type="EMBL" id="JALJOS010000080">
    <property type="protein sequence ID" value="KAK9816314.1"/>
    <property type="molecule type" value="Genomic_DNA"/>
</dbReference>
<dbReference type="Pfam" id="PF21547">
    <property type="entry name" value="TTI1"/>
    <property type="match status" value="1"/>
</dbReference>
<gene>
    <name evidence="4" type="ORF">WJX74_010667</name>
</gene>
<feature type="compositionally biased region" description="Basic and acidic residues" evidence="1">
    <location>
        <begin position="915"/>
        <end position="925"/>
    </location>
</feature>
<evidence type="ECO:0000256" key="1">
    <source>
        <dbReference type="SAM" id="MobiDB-lite"/>
    </source>
</evidence>
<dbReference type="InterPro" id="IPR049362">
    <property type="entry name" value="TTI1_rpt"/>
</dbReference>
<dbReference type="PANTHER" id="PTHR18460:SF3">
    <property type="entry name" value="TELO2-INTERACTING PROTEIN 1 HOMOLOG"/>
    <property type="match status" value="1"/>
</dbReference>
<feature type="compositionally biased region" description="Polar residues" evidence="1">
    <location>
        <begin position="712"/>
        <end position="724"/>
    </location>
</feature>
<feature type="compositionally biased region" description="Low complexity" evidence="1">
    <location>
        <begin position="565"/>
        <end position="577"/>
    </location>
</feature>
<proteinExistence type="predicted"/>
<accession>A0AAW1Q7N3</accession>
<evidence type="ECO:0000259" key="3">
    <source>
        <dbReference type="Pfam" id="PF24181"/>
    </source>
</evidence>
<feature type="domain" description="TTI1 N-terminal TPR" evidence="2">
    <location>
        <begin position="189"/>
        <end position="438"/>
    </location>
</feature>
<feature type="region of interest" description="Disordered" evidence="1">
    <location>
        <begin position="155"/>
        <end position="175"/>
    </location>
</feature>
<dbReference type="Pfam" id="PF24173">
    <property type="entry name" value="TPR_TTI1_N"/>
    <property type="match status" value="1"/>
</dbReference>
<reference evidence="4 5" key="1">
    <citation type="journal article" date="2024" name="Nat. Commun.">
        <title>Phylogenomics reveals the evolutionary origins of lichenization in chlorophyte algae.</title>
        <authorList>
            <person name="Puginier C."/>
            <person name="Libourel C."/>
            <person name="Otte J."/>
            <person name="Skaloud P."/>
            <person name="Haon M."/>
            <person name="Grisel S."/>
            <person name="Petersen M."/>
            <person name="Berrin J.G."/>
            <person name="Delaux P.M."/>
            <person name="Dal Grande F."/>
            <person name="Keller J."/>
        </authorList>
    </citation>
    <scope>NUCLEOTIDE SEQUENCE [LARGE SCALE GENOMIC DNA]</scope>
    <source>
        <strain evidence="4 5">SAG 2145</strain>
    </source>
</reference>
<dbReference type="GO" id="GO:0005737">
    <property type="term" value="C:cytoplasm"/>
    <property type="evidence" value="ECO:0007669"/>
    <property type="project" value="TreeGrafter"/>
</dbReference>
<dbReference type="InterPro" id="IPR011989">
    <property type="entry name" value="ARM-like"/>
</dbReference>
<feature type="region of interest" description="Disordered" evidence="1">
    <location>
        <begin position="551"/>
        <end position="589"/>
    </location>
</feature>
<feature type="region of interest" description="Disordered" evidence="1">
    <location>
        <begin position="909"/>
        <end position="934"/>
    </location>
</feature>
<name>A0AAW1Q7N3_9CHLO</name>
<feature type="domain" description="TTI1 C-terminal TPR" evidence="3">
    <location>
        <begin position="1183"/>
        <end position="1365"/>
    </location>
</feature>
<protein>
    <submittedName>
        <fullName evidence="4">Uncharacterized protein</fullName>
    </submittedName>
</protein>
<sequence length="1514" mass="156663">MADLRQAVFQRLRPICAQLLPLRSSAGRLARELDSLQVVICSANLEGLASCLEYVLFPLLFLVDSICAVRRRSGSGGASEPPAFPAAASGQVAERGLACCRAVLSACPPTHPTQLINLLQRFGAVAALPRDAATEEVRMGGVACLISVLQHSAPNGSREGTRAMSPAAPTTIPPEMRHKPTAGAFDAAENQPLLAYIAHTLLGVAAGEAAAGAQGSRALRAAALKALRLLLEHAGQNAAALAAILPGTASGLAQALQAASSSHGPQSCTGAAAGSDAAVEALVALTLLITTTLSDASLPSNVLKGLRAHQQPGAGSQGPTAYDGSPTCSNDDALSALRRMAMGEPHAPEEAAAAAPPGTAQNVKPGERPQRDLAWTQAASGRICALLRQVLPPLCSHPRPAVRAAIPGCVMELVGKCSTTLQPCMEVLIELMLTLAQDAWPQVCKPCRAWLTQPISASSFSQLSDASLTTILDRLVAGLRRAVETGQQAGCLHAQRLASAFMAWPPHLTHALLTNSAQLSTLCSALAHCFEFSPSAAALLLYADPQPGPYTSARAASQPPPSQPLNPSAAALASSPPCEDEAAGPKAPSVNAAGIAGAAATGSSPPQNTIEAPDKVSIGVDAAAGPAAAVDGHHANRGSQSGAEALPAVMLPSANGGQSPSAALTGPADADEAGAGGQQQTVMSADSMHQAGSGRRSPAATPAGAADKDFSGSVTLPNVPHQSQAAARTESCRAAAVDAHQPQASSMAVPESALPTGQQQRQDGAVATVCRGPEGDEQSVASVLLPRMPAGLQLLSGADSYEAIARVARAMGRAASSQPGSIALHALIDQLLEQFQAHLPSGNNPADPHRCHHLLDPADPWQCKAASVICVLSETIFGASNAWVHPWHDPAASRSPISPPRMYNDSCRQGHVHNSHWDPTADQRQEGNAGGGSRLELDTGMMVMVLEELAQSSIRSLATHNEPGPGVSSSALTQQVLGRNALLVRAACEAVGTAARSVGPSFSQDGRLLRPALLPLLERLADPCPSVAASAVAAMGSICLHCGPRTFQQLVTENADYIVDEACRQLRHLPQYPRAPLLFAALLRRAGVAADLLPLLAEPAAAALQGLSITARTQRPHLAKPFLQVLQETVAGSKLDADAALQGLRALALTAEARLRAQRAAHGLNLDGQEHDRTSGADNSPTGQASMEEIHDYFQQQQNSTPDEPTFDTIGTVQLSEDEVESVKELRSRIHADASLASTAADTAAPLLFSSSTQVVLGAMELCCRALHTLAATIASLDVLEDVLWPGVEATGNLEAPPPTTPKLLPSVHLFWAPLMAALQDKRAAVVERAMHALTDMAQTAGGDFLARRFTKEAWPLMQAHLQDPPKALTRHSRLGSAGQTTRASGPFGDQEGLAPAAVQKLRHTALTCIAAILGHPTAASALQSLAKELAEAAIACLNNHNTPPVHSAAAEVIKTSGQFEKTAVTDLLIQAAQASTEDTAGTSATTLAAASRSRYIAELLGIMQQSQPRDTKL</sequence>